<evidence type="ECO:0000256" key="1">
    <source>
        <dbReference type="ARBA" id="ARBA00004141"/>
    </source>
</evidence>
<evidence type="ECO:0008006" key="11">
    <source>
        <dbReference type="Google" id="ProtNLM"/>
    </source>
</evidence>
<dbReference type="SUPFAM" id="SSF103506">
    <property type="entry name" value="Mitochondrial carrier"/>
    <property type="match status" value="2"/>
</dbReference>
<evidence type="ECO:0000256" key="5">
    <source>
        <dbReference type="ARBA" id="ARBA00023136"/>
    </source>
</evidence>
<dbReference type="GO" id="GO:0016020">
    <property type="term" value="C:membrane"/>
    <property type="evidence" value="ECO:0007669"/>
    <property type="project" value="UniProtKB-SubCell"/>
</dbReference>
<dbReference type="PROSITE" id="PS50920">
    <property type="entry name" value="SOLCAR"/>
    <property type="match status" value="3"/>
</dbReference>
<organism evidence="9 10">
    <name type="scientific">Chlamydomonas reinhardtii</name>
    <name type="common">Chlamydomonas smithii</name>
    <dbReference type="NCBI Taxonomy" id="3055"/>
    <lineage>
        <taxon>Eukaryota</taxon>
        <taxon>Viridiplantae</taxon>
        <taxon>Chlorophyta</taxon>
        <taxon>core chlorophytes</taxon>
        <taxon>Chlorophyceae</taxon>
        <taxon>CS clade</taxon>
        <taxon>Chlamydomonadales</taxon>
        <taxon>Chlamydomonadaceae</taxon>
        <taxon>Chlamydomonas</taxon>
    </lineage>
</organism>
<comment type="similarity">
    <text evidence="7">Belongs to the mitochondrial carrier (TC 2.A.29) family.</text>
</comment>
<evidence type="ECO:0000256" key="6">
    <source>
        <dbReference type="PROSITE-ProRule" id="PRU00282"/>
    </source>
</evidence>
<dbReference type="InterPro" id="IPR023395">
    <property type="entry name" value="MCP_dom_sf"/>
</dbReference>
<evidence type="ECO:0000256" key="2">
    <source>
        <dbReference type="ARBA" id="ARBA00022448"/>
    </source>
</evidence>
<keyword evidence="10" id="KW-1185">Reference proteome</keyword>
<dbReference type="RefSeq" id="XP_042927055.1">
    <property type="nucleotide sequence ID" value="XM_043059421.1"/>
</dbReference>
<sequence length="367" mass="37625">MTSEQAPEASTSGSSVYYSLRGALAGPVAGVCSRFITYPPDTIKARLQIQGASPGGGPARYTGTWNAVVQIARQEGLHGFYRGFGAVALGSVPANMAYFGAYESAKAMVPPGWGMAGDMAVGAAAQLMAGVVFTPIDIVKERLQVAPLMAGAYNYSGPMQAVKELVRVNGPLGLLKGYWATNAVWLPWNILFIAFYEASKRAAAGGGASSSSSSSNVSGSSTGAVGAAAAGEAEVGPEASSSSNSSRSGSGSSSRVGSGELSPVVLALCSAGEFGYDQRAGYSGSASLAGLLTHPADVVKTRLQVLSACAAHARVTAWSLARQMWAQEGARVFMTGVGPRILQLAPGTALSWVIYEPVKRFLAPPEL</sequence>
<dbReference type="EMBL" id="CM008963">
    <property type="protein sequence ID" value="PNW86540.1"/>
    <property type="molecule type" value="Genomic_DNA"/>
</dbReference>
<dbReference type="Pfam" id="PF00153">
    <property type="entry name" value="Mito_carr"/>
    <property type="match status" value="3"/>
</dbReference>
<evidence type="ECO:0000256" key="3">
    <source>
        <dbReference type="ARBA" id="ARBA00022692"/>
    </source>
</evidence>
<protein>
    <recommendedName>
        <fullName evidence="11">Mitochondrial carrier protein</fullName>
    </recommendedName>
</protein>
<dbReference type="AlphaFoldDB" id="A0A2K3E149"/>
<keyword evidence="3 6" id="KW-0812">Transmembrane</keyword>
<feature type="repeat" description="Solcar" evidence="6">
    <location>
        <begin position="113"/>
        <end position="202"/>
    </location>
</feature>
<evidence type="ECO:0000313" key="10">
    <source>
        <dbReference type="Proteomes" id="UP000006906"/>
    </source>
</evidence>
<dbReference type="InParanoid" id="A0A2K3E149"/>
<dbReference type="PANTHER" id="PTHR46080">
    <property type="entry name" value="MITOCHONDRIAL SUBSTRATE CARRIER FAMILY PROTEIN J"/>
    <property type="match status" value="1"/>
</dbReference>
<dbReference type="Gramene" id="PNW86540">
    <property type="protein sequence ID" value="PNW86540"/>
    <property type="gene ID" value="CHLRE_02g090900v5"/>
</dbReference>
<dbReference type="Proteomes" id="UP000006906">
    <property type="component" value="Chromosome 2"/>
</dbReference>
<keyword evidence="4" id="KW-0677">Repeat</keyword>
<dbReference type="ExpressionAtlas" id="A0A2K3E149">
    <property type="expression patterns" value="baseline and differential"/>
</dbReference>
<dbReference type="OrthoDB" id="276989at2759"/>
<dbReference type="GO" id="GO:0055085">
    <property type="term" value="P:transmembrane transport"/>
    <property type="evidence" value="ECO:0007669"/>
    <property type="project" value="InterPro"/>
</dbReference>
<accession>A0A2K3E149</accession>
<dbReference type="KEGG" id="cre:CHLRE_02g090900v5"/>
<dbReference type="PRINTS" id="PR00926">
    <property type="entry name" value="MITOCARRIER"/>
</dbReference>
<reference evidence="9 10" key="1">
    <citation type="journal article" date="2007" name="Science">
        <title>The Chlamydomonas genome reveals the evolution of key animal and plant functions.</title>
        <authorList>
            <person name="Merchant S.S."/>
            <person name="Prochnik S.E."/>
            <person name="Vallon O."/>
            <person name="Harris E.H."/>
            <person name="Karpowicz S.J."/>
            <person name="Witman G.B."/>
            <person name="Terry A."/>
            <person name="Salamov A."/>
            <person name="Fritz-Laylin L.K."/>
            <person name="Marechal-Drouard L."/>
            <person name="Marshall W.F."/>
            <person name="Qu L.H."/>
            <person name="Nelson D.R."/>
            <person name="Sanderfoot A.A."/>
            <person name="Spalding M.H."/>
            <person name="Kapitonov V.V."/>
            <person name="Ren Q."/>
            <person name="Ferris P."/>
            <person name="Lindquist E."/>
            <person name="Shapiro H."/>
            <person name="Lucas S.M."/>
            <person name="Grimwood J."/>
            <person name="Schmutz J."/>
            <person name="Cardol P."/>
            <person name="Cerutti H."/>
            <person name="Chanfreau G."/>
            <person name="Chen C.L."/>
            <person name="Cognat V."/>
            <person name="Croft M.T."/>
            <person name="Dent R."/>
            <person name="Dutcher S."/>
            <person name="Fernandez E."/>
            <person name="Fukuzawa H."/>
            <person name="Gonzalez-Ballester D."/>
            <person name="Gonzalez-Halphen D."/>
            <person name="Hallmann A."/>
            <person name="Hanikenne M."/>
            <person name="Hippler M."/>
            <person name="Inwood W."/>
            <person name="Jabbari K."/>
            <person name="Kalanon M."/>
            <person name="Kuras R."/>
            <person name="Lefebvre P.A."/>
            <person name="Lemaire S.D."/>
            <person name="Lobanov A.V."/>
            <person name="Lohr M."/>
            <person name="Manuell A."/>
            <person name="Meier I."/>
            <person name="Mets L."/>
            <person name="Mittag M."/>
            <person name="Mittelmeier T."/>
            <person name="Moroney J.V."/>
            <person name="Moseley J."/>
            <person name="Napoli C."/>
            <person name="Nedelcu A.M."/>
            <person name="Niyogi K."/>
            <person name="Novoselov S.V."/>
            <person name="Paulsen I.T."/>
            <person name="Pazour G."/>
            <person name="Purton S."/>
            <person name="Ral J.P."/>
            <person name="Riano-Pachon D.M."/>
            <person name="Riekhof W."/>
            <person name="Rymarquis L."/>
            <person name="Schroda M."/>
            <person name="Stern D."/>
            <person name="Umen J."/>
            <person name="Willows R."/>
            <person name="Wilson N."/>
            <person name="Zimmer S.L."/>
            <person name="Allmer J."/>
            <person name="Balk J."/>
            <person name="Bisova K."/>
            <person name="Chen C.J."/>
            <person name="Elias M."/>
            <person name="Gendler K."/>
            <person name="Hauser C."/>
            <person name="Lamb M.R."/>
            <person name="Ledford H."/>
            <person name="Long J.C."/>
            <person name="Minagawa J."/>
            <person name="Page M.D."/>
            <person name="Pan J."/>
            <person name="Pootakham W."/>
            <person name="Roje S."/>
            <person name="Rose A."/>
            <person name="Stahlberg E."/>
            <person name="Terauchi A.M."/>
            <person name="Yang P."/>
            <person name="Ball S."/>
            <person name="Bowler C."/>
            <person name="Dieckmann C.L."/>
            <person name="Gladyshev V.N."/>
            <person name="Green P."/>
            <person name="Jorgensen R."/>
            <person name="Mayfield S."/>
            <person name="Mueller-Roeber B."/>
            <person name="Rajamani S."/>
            <person name="Sayre R.T."/>
            <person name="Brokstein P."/>
            <person name="Dubchak I."/>
            <person name="Goodstein D."/>
            <person name="Hornick L."/>
            <person name="Huang Y.W."/>
            <person name="Jhaveri J."/>
            <person name="Luo Y."/>
            <person name="Martinez D."/>
            <person name="Ngau W.C."/>
            <person name="Otillar B."/>
            <person name="Poliakov A."/>
            <person name="Porter A."/>
            <person name="Szajkowski L."/>
            <person name="Werner G."/>
            <person name="Zhou K."/>
            <person name="Grigoriev I.V."/>
            <person name="Rokhsar D.S."/>
            <person name="Grossman A.R."/>
        </authorList>
    </citation>
    <scope>NUCLEOTIDE SEQUENCE [LARGE SCALE GENOMIC DNA]</scope>
    <source>
        <strain evidence="10">CC-503</strain>
    </source>
</reference>
<evidence type="ECO:0000256" key="8">
    <source>
        <dbReference type="SAM" id="MobiDB-lite"/>
    </source>
</evidence>
<proteinExistence type="inferred from homology"/>
<dbReference type="Gene3D" id="1.50.40.10">
    <property type="entry name" value="Mitochondrial carrier domain"/>
    <property type="match status" value="3"/>
</dbReference>
<name>A0A2K3E149_CHLRE</name>
<feature type="region of interest" description="Disordered" evidence="8">
    <location>
        <begin position="235"/>
        <end position="258"/>
    </location>
</feature>
<dbReference type="GeneID" id="5727477"/>
<evidence type="ECO:0000256" key="4">
    <source>
        <dbReference type="ARBA" id="ARBA00022737"/>
    </source>
</evidence>
<keyword evidence="2 7" id="KW-0813">Transport</keyword>
<comment type="subcellular location">
    <subcellularLocation>
        <location evidence="1">Membrane</location>
        <topology evidence="1">Multi-pass membrane protein</topology>
    </subcellularLocation>
</comment>
<evidence type="ECO:0000256" key="7">
    <source>
        <dbReference type="RuleBase" id="RU000488"/>
    </source>
</evidence>
<feature type="repeat" description="Solcar" evidence="6">
    <location>
        <begin position="278"/>
        <end position="361"/>
    </location>
</feature>
<gene>
    <name evidence="9" type="ORF">CHLRE_02g090900v5</name>
</gene>
<dbReference type="InterPro" id="IPR018108">
    <property type="entry name" value="MCP_transmembrane"/>
</dbReference>
<keyword evidence="5 6" id="KW-0472">Membrane</keyword>
<evidence type="ECO:0000313" key="9">
    <source>
        <dbReference type="EMBL" id="PNW86540.1"/>
    </source>
</evidence>
<dbReference type="InterPro" id="IPR002067">
    <property type="entry name" value="MCP"/>
</dbReference>
<dbReference type="PANTHER" id="PTHR46080:SF18">
    <property type="entry name" value="MITOCHONDRIAL SUBSTRATE CARRIER FAMILY PROTEIN J"/>
    <property type="match status" value="1"/>
</dbReference>
<feature type="repeat" description="Solcar" evidence="6">
    <location>
        <begin position="17"/>
        <end position="108"/>
    </location>
</feature>